<dbReference type="STRING" id="1348774.AB433_02420"/>
<dbReference type="GO" id="GO:0008381">
    <property type="term" value="F:mechanosensitive monoatomic ion channel activity"/>
    <property type="evidence" value="ECO:0007669"/>
    <property type="project" value="UniProtKB-ARBA"/>
</dbReference>
<comment type="subcellular location">
    <subcellularLocation>
        <location evidence="1">Cell membrane</location>
        <topology evidence="1">Multi-pass membrane protein</topology>
    </subcellularLocation>
</comment>
<dbReference type="InterPro" id="IPR010920">
    <property type="entry name" value="LSM_dom_sf"/>
</dbReference>
<dbReference type="InterPro" id="IPR011066">
    <property type="entry name" value="MscS_channel_C_sf"/>
</dbReference>
<proteinExistence type="inferred from homology"/>
<dbReference type="PANTHER" id="PTHR30566:SF5">
    <property type="entry name" value="MECHANOSENSITIVE ION CHANNEL PROTEIN 1, MITOCHONDRIAL-RELATED"/>
    <property type="match status" value="1"/>
</dbReference>
<dbReference type="InterPro" id="IPR006685">
    <property type="entry name" value="MscS_channel_2nd"/>
</dbReference>
<evidence type="ECO:0000313" key="7">
    <source>
        <dbReference type="EMBL" id="AKM09076.1"/>
    </source>
</evidence>
<dbReference type="Pfam" id="PF00924">
    <property type="entry name" value="MS_channel_2nd"/>
    <property type="match status" value="1"/>
</dbReference>
<dbReference type="Gene3D" id="2.30.30.60">
    <property type="match status" value="1"/>
</dbReference>
<keyword evidence="8" id="KW-1185">Reference proteome</keyword>
<dbReference type="OrthoDB" id="3376472at2"/>
<evidence type="ECO:0000313" key="8">
    <source>
        <dbReference type="Proteomes" id="UP000035287"/>
    </source>
</evidence>
<dbReference type="SUPFAM" id="SSF50182">
    <property type="entry name" value="Sm-like ribonucleoproteins"/>
    <property type="match status" value="1"/>
</dbReference>
<dbReference type="InterPro" id="IPR011014">
    <property type="entry name" value="MscS_channel_TM-2"/>
</dbReference>
<dbReference type="Proteomes" id="UP000035287">
    <property type="component" value="Chromosome"/>
</dbReference>
<keyword evidence="3" id="KW-1003">Cell membrane</keyword>
<dbReference type="Gene3D" id="3.30.70.100">
    <property type="match status" value="1"/>
</dbReference>
<gene>
    <name evidence="7" type="ORF">AB433_02420</name>
</gene>
<evidence type="ECO:0000256" key="3">
    <source>
        <dbReference type="ARBA" id="ARBA00022475"/>
    </source>
</evidence>
<evidence type="ECO:0000256" key="5">
    <source>
        <dbReference type="ARBA" id="ARBA00022989"/>
    </source>
</evidence>
<keyword evidence="6" id="KW-0472">Membrane</keyword>
<dbReference type="EMBL" id="CP011770">
    <property type="protein sequence ID" value="AKM09076.1"/>
    <property type="molecule type" value="Genomic_DNA"/>
</dbReference>
<dbReference type="InterPro" id="IPR023408">
    <property type="entry name" value="MscS_beta-dom_sf"/>
</dbReference>
<dbReference type="AlphaFoldDB" id="A0A0G3XEM7"/>
<comment type="similarity">
    <text evidence="2">Belongs to the MscS (TC 1.A.23) family.</text>
</comment>
<organism evidence="7 8">
    <name type="scientific">Croceicoccus naphthovorans</name>
    <dbReference type="NCBI Taxonomy" id="1348774"/>
    <lineage>
        <taxon>Bacteria</taxon>
        <taxon>Pseudomonadati</taxon>
        <taxon>Pseudomonadota</taxon>
        <taxon>Alphaproteobacteria</taxon>
        <taxon>Sphingomonadales</taxon>
        <taxon>Erythrobacteraceae</taxon>
        <taxon>Croceicoccus</taxon>
    </lineage>
</organism>
<sequence length="295" mass="32974">MLPAPDKLLPLTSIASYTPSILLLLALLAGILILRGLAVRSIEDVSARYRVRKAIGYLGYILFFVVLLSMFSSRVAQFSVVIGAVGAGVAFALQEVIASVAGWVALSFGSFYKPGDRVQLGGIKGDVIDIGILRTTLMELGGWVNGDQYNGRIVRIANSYVFKQPVFNYSGEFPFLWDEFTIPVRYGSNWKVAQRMIEDAVSDQVEDFTHRSRDIWHNVARHFMIEQARVEPMVTLSATDNWIEFTVRYIVDYKARRSTKDAIMRKILEAVDRSGGKVQLASTTIELVNQIQKEA</sequence>
<protein>
    <submittedName>
        <fullName evidence="7">Transporter</fullName>
    </submittedName>
</protein>
<name>A0A0G3XEM7_9SPHN</name>
<keyword evidence="5" id="KW-1133">Transmembrane helix</keyword>
<accession>A0A0G3XEM7</accession>
<keyword evidence="4" id="KW-0812">Transmembrane</keyword>
<evidence type="ECO:0000256" key="6">
    <source>
        <dbReference type="ARBA" id="ARBA00023136"/>
    </source>
</evidence>
<dbReference type="PATRIC" id="fig|1348774.3.peg.508"/>
<evidence type="ECO:0000256" key="2">
    <source>
        <dbReference type="ARBA" id="ARBA00008017"/>
    </source>
</evidence>
<dbReference type="PANTHER" id="PTHR30566">
    <property type="entry name" value="YNAI-RELATED MECHANOSENSITIVE ION CHANNEL"/>
    <property type="match status" value="1"/>
</dbReference>
<evidence type="ECO:0000256" key="1">
    <source>
        <dbReference type="ARBA" id="ARBA00004651"/>
    </source>
</evidence>
<evidence type="ECO:0000256" key="4">
    <source>
        <dbReference type="ARBA" id="ARBA00022692"/>
    </source>
</evidence>
<reference evidence="7 8" key="1">
    <citation type="submission" date="2015-06" db="EMBL/GenBank/DDBJ databases">
        <authorList>
            <person name="Zeng Y."/>
            <person name="Huang Y."/>
        </authorList>
    </citation>
    <scope>NUCLEOTIDE SEQUENCE [LARGE SCALE GENOMIC DNA]</scope>
    <source>
        <strain evidence="7 8">PQ-2</strain>
    </source>
</reference>
<dbReference type="SUPFAM" id="SSF82861">
    <property type="entry name" value="Mechanosensitive channel protein MscS (YggB), transmembrane region"/>
    <property type="match status" value="1"/>
</dbReference>
<dbReference type="SUPFAM" id="SSF82689">
    <property type="entry name" value="Mechanosensitive channel protein MscS (YggB), C-terminal domain"/>
    <property type="match status" value="1"/>
</dbReference>
<dbReference type="GO" id="GO:0005886">
    <property type="term" value="C:plasma membrane"/>
    <property type="evidence" value="ECO:0007669"/>
    <property type="project" value="UniProtKB-SubCell"/>
</dbReference>
<dbReference type="RefSeq" id="WP_047819770.1">
    <property type="nucleotide sequence ID" value="NZ_JACIEL010000035.1"/>
</dbReference>
<dbReference type="KEGG" id="cna:AB433_02420"/>